<evidence type="ECO:0000256" key="9">
    <source>
        <dbReference type="SAM" id="Phobius"/>
    </source>
</evidence>
<dbReference type="AlphaFoldDB" id="A0A8J9VEW8"/>
<feature type="transmembrane region" description="Helical" evidence="9">
    <location>
        <begin position="388"/>
        <end position="409"/>
    </location>
</feature>
<feature type="transmembrane region" description="Helical" evidence="9">
    <location>
        <begin position="316"/>
        <end position="340"/>
    </location>
</feature>
<keyword evidence="12" id="KW-1185">Reference proteome</keyword>
<feature type="transmembrane region" description="Helical" evidence="9">
    <location>
        <begin position="352"/>
        <end position="376"/>
    </location>
</feature>
<evidence type="ECO:0000256" key="3">
    <source>
        <dbReference type="ARBA" id="ARBA00022475"/>
    </source>
</evidence>
<dbReference type="Pfam" id="PF00083">
    <property type="entry name" value="Sugar_tr"/>
    <property type="match status" value="1"/>
</dbReference>
<keyword evidence="3" id="KW-1003">Cell membrane</keyword>
<feature type="transmembrane region" description="Helical" evidence="9">
    <location>
        <begin position="109"/>
        <end position="132"/>
    </location>
</feature>
<dbReference type="InterPro" id="IPR003663">
    <property type="entry name" value="Sugar/inositol_transpt"/>
</dbReference>
<dbReference type="GO" id="GO:0022857">
    <property type="term" value="F:transmembrane transporter activity"/>
    <property type="evidence" value="ECO:0007669"/>
    <property type="project" value="InterPro"/>
</dbReference>
<feature type="non-terminal residue" evidence="11">
    <location>
        <position position="471"/>
    </location>
</feature>
<protein>
    <recommendedName>
        <fullName evidence="10">Major facilitator superfamily (MFS) profile domain-containing protein</fullName>
    </recommendedName>
</protein>
<comment type="subcellular location">
    <subcellularLocation>
        <location evidence="1">Cell membrane</location>
        <topology evidence="1">Multi-pass membrane protein</topology>
    </subcellularLocation>
</comment>
<dbReference type="PROSITE" id="PS50850">
    <property type="entry name" value="MFS"/>
    <property type="match status" value="1"/>
</dbReference>
<dbReference type="Gene3D" id="1.20.1250.20">
    <property type="entry name" value="MFS general substrate transporter like domains"/>
    <property type="match status" value="1"/>
</dbReference>
<dbReference type="SUPFAM" id="SSF103473">
    <property type="entry name" value="MFS general substrate transporter"/>
    <property type="match status" value="1"/>
</dbReference>
<dbReference type="OrthoDB" id="8120565at2759"/>
<dbReference type="InterPro" id="IPR036259">
    <property type="entry name" value="MFS_trans_sf"/>
</dbReference>
<feature type="transmembrane region" description="Helical" evidence="9">
    <location>
        <begin position="12"/>
        <end position="36"/>
    </location>
</feature>
<feature type="transmembrane region" description="Helical" evidence="9">
    <location>
        <begin position="289"/>
        <end position="309"/>
    </location>
</feature>
<organism evidence="11 12">
    <name type="scientific">Brenthis ino</name>
    <name type="common">lesser marbled fritillary</name>
    <dbReference type="NCBI Taxonomy" id="405034"/>
    <lineage>
        <taxon>Eukaryota</taxon>
        <taxon>Metazoa</taxon>
        <taxon>Ecdysozoa</taxon>
        <taxon>Arthropoda</taxon>
        <taxon>Hexapoda</taxon>
        <taxon>Insecta</taxon>
        <taxon>Pterygota</taxon>
        <taxon>Neoptera</taxon>
        <taxon>Endopterygota</taxon>
        <taxon>Lepidoptera</taxon>
        <taxon>Glossata</taxon>
        <taxon>Ditrysia</taxon>
        <taxon>Papilionoidea</taxon>
        <taxon>Nymphalidae</taxon>
        <taxon>Heliconiinae</taxon>
        <taxon>Argynnini</taxon>
        <taxon>Brenthis</taxon>
    </lineage>
</organism>
<dbReference type="PANTHER" id="PTHR48021:SF1">
    <property type="entry name" value="GH07001P-RELATED"/>
    <property type="match status" value="1"/>
</dbReference>
<feature type="transmembrane region" description="Helical" evidence="9">
    <location>
        <begin position="56"/>
        <end position="74"/>
    </location>
</feature>
<dbReference type="InterPro" id="IPR050549">
    <property type="entry name" value="MFS_Trehalose_Transporter"/>
</dbReference>
<dbReference type="FunFam" id="1.20.1250.20:FF:000218">
    <property type="entry name" value="facilitated trehalose transporter Tret1"/>
    <property type="match status" value="1"/>
</dbReference>
<accession>A0A8J9VEW8</accession>
<proteinExistence type="predicted"/>
<feature type="transmembrane region" description="Helical" evidence="9">
    <location>
        <begin position="168"/>
        <end position="189"/>
    </location>
</feature>
<dbReference type="GO" id="GO:0005886">
    <property type="term" value="C:plasma membrane"/>
    <property type="evidence" value="ECO:0007669"/>
    <property type="project" value="UniProtKB-SubCell"/>
</dbReference>
<gene>
    <name evidence="11" type="ORF">BINO364_LOCUS7377</name>
</gene>
<dbReference type="PRINTS" id="PR00171">
    <property type="entry name" value="SUGRTRNSPORT"/>
</dbReference>
<reference evidence="11" key="1">
    <citation type="submission" date="2021-12" db="EMBL/GenBank/DDBJ databases">
        <authorList>
            <person name="Martin H S."/>
        </authorList>
    </citation>
    <scope>NUCLEOTIDE SEQUENCE</scope>
</reference>
<sequence>MKFYLTPVIRQYGLVVTVNLAVLTTGMSLVWASPSLVKLQNEFETPLSRPITDEEGSWVVAGGFLIGPFINIIVGMTMDRIGRNTCILLLTIPKLCGAIALIFANEIWMIILCRIIMTVVDTLTLITVPIYASEMANKEHRGSLGTLLQFFSSLGVVFTLSVGPFLSYSTFSIVLAIVIAALTVPILFLPDTPFHLYSKGYTEEAIRVLTVIRGSQALAKEELEEYIASSKKTEKKLDKADLFRNKTFLKALGLGFLIGTGSQLIGSNAINYYLQTILESTKTSVPSEIASVIIGVIQLLASVCATLIMRKFGRRTIMLTTLVGFFLGMMGLGTFFQISGSEGYEITGFMNYLPIVSLILIVFCFSVGIGSLMWIVISELFEGPSRAVGVSTSLTSATILIFITTKYFAFMTSALGPAPTYWFFSLMSVLLFILIAIFLPETKGKSFSEIQIALGAKVNMDAIEANSKNNV</sequence>
<feature type="transmembrane region" description="Helical" evidence="9">
    <location>
        <begin position="251"/>
        <end position="274"/>
    </location>
</feature>
<keyword evidence="8" id="KW-0325">Glycoprotein</keyword>
<keyword evidence="6 9" id="KW-1133">Transmembrane helix</keyword>
<keyword evidence="7 9" id="KW-0472">Membrane</keyword>
<evidence type="ECO:0000256" key="8">
    <source>
        <dbReference type="ARBA" id="ARBA00023180"/>
    </source>
</evidence>
<feature type="domain" description="Major facilitator superfamily (MFS) profile" evidence="10">
    <location>
        <begin position="14"/>
        <end position="443"/>
    </location>
</feature>
<feature type="transmembrane region" description="Helical" evidence="9">
    <location>
        <begin position="86"/>
        <end position="103"/>
    </location>
</feature>
<keyword evidence="2" id="KW-0813">Transport</keyword>
<dbReference type="InterPro" id="IPR005828">
    <property type="entry name" value="MFS_sugar_transport-like"/>
</dbReference>
<feature type="transmembrane region" description="Helical" evidence="9">
    <location>
        <begin position="421"/>
        <end position="439"/>
    </location>
</feature>
<name>A0A8J9VEW8_9NEOP</name>
<evidence type="ECO:0000313" key="11">
    <source>
        <dbReference type="EMBL" id="CAH0721258.1"/>
    </source>
</evidence>
<evidence type="ECO:0000256" key="5">
    <source>
        <dbReference type="ARBA" id="ARBA00022692"/>
    </source>
</evidence>
<dbReference type="EMBL" id="OV170222">
    <property type="protein sequence ID" value="CAH0721258.1"/>
    <property type="molecule type" value="Genomic_DNA"/>
</dbReference>
<feature type="transmembrane region" description="Helical" evidence="9">
    <location>
        <begin position="144"/>
        <end position="162"/>
    </location>
</feature>
<dbReference type="InterPro" id="IPR020846">
    <property type="entry name" value="MFS_dom"/>
</dbReference>
<evidence type="ECO:0000256" key="6">
    <source>
        <dbReference type="ARBA" id="ARBA00022989"/>
    </source>
</evidence>
<evidence type="ECO:0000259" key="10">
    <source>
        <dbReference type="PROSITE" id="PS50850"/>
    </source>
</evidence>
<evidence type="ECO:0000256" key="7">
    <source>
        <dbReference type="ARBA" id="ARBA00023136"/>
    </source>
</evidence>
<dbReference type="PANTHER" id="PTHR48021">
    <property type="match status" value="1"/>
</dbReference>
<keyword evidence="4" id="KW-0762">Sugar transport</keyword>
<dbReference type="Proteomes" id="UP000838878">
    <property type="component" value="Chromosome 2"/>
</dbReference>
<keyword evidence="5 9" id="KW-0812">Transmembrane</keyword>
<evidence type="ECO:0000256" key="4">
    <source>
        <dbReference type="ARBA" id="ARBA00022597"/>
    </source>
</evidence>
<evidence type="ECO:0000313" key="12">
    <source>
        <dbReference type="Proteomes" id="UP000838878"/>
    </source>
</evidence>
<evidence type="ECO:0000256" key="1">
    <source>
        <dbReference type="ARBA" id="ARBA00004651"/>
    </source>
</evidence>
<evidence type="ECO:0000256" key="2">
    <source>
        <dbReference type="ARBA" id="ARBA00022448"/>
    </source>
</evidence>